<keyword evidence="2" id="KW-1185">Reference proteome</keyword>
<dbReference type="KEGG" id="rfr:Rfer_0025"/>
<dbReference type="OrthoDB" id="114489at2"/>
<evidence type="ECO:0000313" key="2">
    <source>
        <dbReference type="Proteomes" id="UP000008332"/>
    </source>
</evidence>
<evidence type="ECO:0000313" key="1">
    <source>
        <dbReference type="EMBL" id="ABD67787.1"/>
    </source>
</evidence>
<sequence length="240" mass="26128">MTRPLNPNDPNVVMLELVARRLGADLCSRFAFVGGSIAGLLITDPANPPIRSTEDVDIVAEVLALSGYHGIEKALRERGFTQDMSADAPICRWQVEGVTVDVMPTLEEILGFANRWYPLCVSTAESLELPSGVAIRVVQAPVFIGTKLEAFHGRGGGDYLFSHDLGDIISVVDGRDSLLGECEQMPEELRGYLAEQFSALLADRRFLDALPGHLPGDVMNQSRLPDLEAKIQQLATLSKI</sequence>
<evidence type="ECO:0008006" key="3">
    <source>
        <dbReference type="Google" id="ProtNLM"/>
    </source>
</evidence>
<organism evidence="1 2">
    <name type="scientific">Albidiferax ferrireducens (strain ATCC BAA-621 / DSM 15236 / T118)</name>
    <name type="common">Rhodoferax ferrireducens</name>
    <dbReference type="NCBI Taxonomy" id="338969"/>
    <lineage>
        <taxon>Bacteria</taxon>
        <taxon>Pseudomonadati</taxon>
        <taxon>Pseudomonadota</taxon>
        <taxon>Betaproteobacteria</taxon>
        <taxon>Burkholderiales</taxon>
        <taxon>Comamonadaceae</taxon>
        <taxon>Rhodoferax</taxon>
    </lineage>
</organism>
<dbReference type="HOGENOM" id="CLU_103758_0_0_4"/>
<name>Q223H4_ALBFT</name>
<protein>
    <recommendedName>
        <fullName evidence="3">Nucleotidyltransferase AbiEii toxin of type IV toxin-antitoxin system</fullName>
    </recommendedName>
</protein>
<proteinExistence type="predicted"/>
<dbReference type="eggNOG" id="COG4849">
    <property type="taxonomic scope" value="Bacteria"/>
</dbReference>
<dbReference type="Proteomes" id="UP000008332">
    <property type="component" value="Chromosome"/>
</dbReference>
<reference evidence="2" key="1">
    <citation type="submission" date="2006-02" db="EMBL/GenBank/DDBJ databases">
        <title>Complete sequence of chromosome of Rhodoferax ferrireducens DSM 15236.</title>
        <authorList>
            <person name="Copeland A."/>
            <person name="Lucas S."/>
            <person name="Lapidus A."/>
            <person name="Barry K."/>
            <person name="Detter J.C."/>
            <person name="Glavina del Rio T."/>
            <person name="Hammon N."/>
            <person name="Israni S."/>
            <person name="Pitluck S."/>
            <person name="Brettin T."/>
            <person name="Bruce D."/>
            <person name="Han C."/>
            <person name="Tapia R."/>
            <person name="Gilna P."/>
            <person name="Kiss H."/>
            <person name="Schmutz J."/>
            <person name="Larimer F."/>
            <person name="Land M."/>
            <person name="Kyrpides N."/>
            <person name="Ivanova N."/>
            <person name="Richardson P."/>
        </authorList>
    </citation>
    <scope>NUCLEOTIDE SEQUENCE [LARGE SCALE GENOMIC DNA]</scope>
    <source>
        <strain evidence="2">ATCC BAA-621 / DSM 15236 / T118</strain>
    </source>
</reference>
<dbReference type="AlphaFoldDB" id="Q223H4"/>
<dbReference type="EMBL" id="CP000267">
    <property type="protein sequence ID" value="ABD67787.1"/>
    <property type="molecule type" value="Genomic_DNA"/>
</dbReference>
<dbReference type="STRING" id="338969.Rfer_0025"/>
<dbReference type="RefSeq" id="WP_011462360.1">
    <property type="nucleotide sequence ID" value="NC_007908.1"/>
</dbReference>
<gene>
    <name evidence="1" type="ordered locus">Rfer_0025</name>
</gene>
<accession>Q223H4</accession>